<feature type="compositionally biased region" description="Low complexity" evidence="1">
    <location>
        <begin position="1"/>
        <end position="10"/>
    </location>
</feature>
<dbReference type="InterPro" id="IPR004252">
    <property type="entry name" value="Probable_transposase_24"/>
</dbReference>
<sequence length="434" mass="48715">MSGRGSSQSSRGRERGRGRVAPSSEHTPSPSPTTSTPDTSHVSPTIPPAPPAPSPQPAATDPQQLAPSPQANADSSHASQPDPPSQQVVRVPITWDSQKGFKPDNNKYTQAISDVIELMLNEPWINYSEIPADVQKRWFEKWAGFTWPEEQKKQIRKAYDSRAGRRYQQIMRDLRDEELQRLKWMSETLRGRLLHRFATDPGFKKRQASSKMNWASSKGGCLHTGGSATIPKTRARMTRSLDREPTDAEVFRETHTRKRDRSIVEKHADDLLPPNRCKKRVMSTVDPNVVWRQTLSEPYRNRVYGAGGFFASSLRRSGYAGSSASASSSHTGPADPEVVDLREQQQIYEVKTLRDTLAQMAQRDERTEEHLRRMEEMQRQMAAFYNPLRPGSSATTDGFGTSTAPPLPPRPPPPPPPQQPDHDDDGDDDDYEDA</sequence>
<dbReference type="EMBL" id="JASCZI010241761">
    <property type="protein sequence ID" value="MED6206508.1"/>
    <property type="molecule type" value="Genomic_DNA"/>
</dbReference>
<feature type="region of interest" description="Disordered" evidence="1">
    <location>
        <begin position="387"/>
        <end position="434"/>
    </location>
</feature>
<feature type="compositionally biased region" description="Polar residues" evidence="1">
    <location>
        <begin position="392"/>
        <end position="404"/>
    </location>
</feature>
<evidence type="ECO:0000313" key="3">
    <source>
        <dbReference type="Proteomes" id="UP001341840"/>
    </source>
</evidence>
<comment type="caution">
    <text evidence="2">The sequence shown here is derived from an EMBL/GenBank/DDBJ whole genome shotgun (WGS) entry which is preliminary data.</text>
</comment>
<organism evidence="2 3">
    <name type="scientific">Stylosanthes scabra</name>
    <dbReference type="NCBI Taxonomy" id="79078"/>
    <lineage>
        <taxon>Eukaryota</taxon>
        <taxon>Viridiplantae</taxon>
        <taxon>Streptophyta</taxon>
        <taxon>Embryophyta</taxon>
        <taxon>Tracheophyta</taxon>
        <taxon>Spermatophyta</taxon>
        <taxon>Magnoliopsida</taxon>
        <taxon>eudicotyledons</taxon>
        <taxon>Gunneridae</taxon>
        <taxon>Pentapetalae</taxon>
        <taxon>rosids</taxon>
        <taxon>fabids</taxon>
        <taxon>Fabales</taxon>
        <taxon>Fabaceae</taxon>
        <taxon>Papilionoideae</taxon>
        <taxon>50 kb inversion clade</taxon>
        <taxon>dalbergioids sensu lato</taxon>
        <taxon>Dalbergieae</taxon>
        <taxon>Pterocarpus clade</taxon>
        <taxon>Stylosanthes</taxon>
    </lineage>
</organism>
<reference evidence="2 3" key="1">
    <citation type="journal article" date="2023" name="Plants (Basel)">
        <title>Bridging the Gap: Combining Genomics and Transcriptomics Approaches to Understand Stylosanthes scabra, an Orphan Legume from the Brazilian Caatinga.</title>
        <authorList>
            <person name="Ferreira-Neto J.R.C."/>
            <person name="da Silva M.D."/>
            <person name="Binneck E."/>
            <person name="de Melo N.F."/>
            <person name="da Silva R.H."/>
            <person name="de Melo A.L.T.M."/>
            <person name="Pandolfi V."/>
            <person name="Bustamante F.O."/>
            <person name="Brasileiro-Vidal A.C."/>
            <person name="Benko-Iseppon A.M."/>
        </authorList>
    </citation>
    <scope>NUCLEOTIDE SEQUENCE [LARGE SCALE GENOMIC DNA]</scope>
    <source>
        <tissue evidence="2">Leaves</tissue>
    </source>
</reference>
<feature type="compositionally biased region" description="Acidic residues" evidence="1">
    <location>
        <begin position="422"/>
        <end position="434"/>
    </location>
</feature>
<protein>
    <submittedName>
        <fullName evidence="2">Uncharacterized protein</fullName>
    </submittedName>
</protein>
<evidence type="ECO:0000256" key="1">
    <source>
        <dbReference type="SAM" id="MobiDB-lite"/>
    </source>
</evidence>
<gene>
    <name evidence="2" type="ORF">PIB30_027450</name>
</gene>
<proteinExistence type="predicted"/>
<feature type="compositionally biased region" description="Pro residues" evidence="1">
    <location>
        <begin position="405"/>
        <end position="419"/>
    </location>
</feature>
<feature type="compositionally biased region" description="Polar residues" evidence="1">
    <location>
        <begin position="65"/>
        <end position="79"/>
    </location>
</feature>
<name>A0ABU6YCI8_9FABA</name>
<accession>A0ABU6YCI8</accession>
<feature type="compositionally biased region" description="Low complexity" evidence="1">
    <location>
        <begin position="22"/>
        <end position="44"/>
    </location>
</feature>
<dbReference type="Proteomes" id="UP001341840">
    <property type="component" value="Unassembled WGS sequence"/>
</dbReference>
<dbReference type="Pfam" id="PF03004">
    <property type="entry name" value="Transposase_24"/>
    <property type="match status" value="1"/>
</dbReference>
<feature type="compositionally biased region" description="Pro residues" evidence="1">
    <location>
        <begin position="45"/>
        <end position="56"/>
    </location>
</feature>
<keyword evidence="3" id="KW-1185">Reference proteome</keyword>
<feature type="region of interest" description="Disordered" evidence="1">
    <location>
        <begin position="1"/>
        <end position="88"/>
    </location>
</feature>
<evidence type="ECO:0000313" key="2">
    <source>
        <dbReference type="EMBL" id="MED6206508.1"/>
    </source>
</evidence>